<feature type="signal peptide" evidence="1">
    <location>
        <begin position="1"/>
        <end position="25"/>
    </location>
</feature>
<evidence type="ECO:0000313" key="4">
    <source>
        <dbReference type="Proteomes" id="UP000031866"/>
    </source>
</evidence>
<evidence type="ECO:0000256" key="1">
    <source>
        <dbReference type="SAM" id="SignalP"/>
    </source>
</evidence>
<reference evidence="4" key="1">
    <citation type="submission" date="2014-12" db="EMBL/GenBank/DDBJ databases">
        <title>Genome sequence of Clostridium beijerinckii strain 59B.</title>
        <authorList>
            <person name="Little G.T."/>
            <person name="Minton N.P."/>
        </authorList>
    </citation>
    <scope>NUCLEOTIDE SEQUENCE [LARGE SCALE GENOMIC DNA]</scope>
    <source>
        <strain evidence="4">59B</strain>
    </source>
</reference>
<name>A0A0B5QSZ4_CLOBE</name>
<reference evidence="2" key="2">
    <citation type="submission" date="2016-02" db="EMBL/GenBank/DDBJ databases">
        <title>Genome sequence of Clostridium beijerinckii strain 59B.</title>
        <authorList>
            <person name="Little G.T."/>
            <person name="Minton N.P."/>
        </authorList>
    </citation>
    <scope>NUCLEOTIDE SEQUENCE</scope>
    <source>
        <strain evidence="2">NCIMB 14988</strain>
    </source>
</reference>
<dbReference type="Proteomes" id="UP000031866">
    <property type="component" value="Chromosome"/>
</dbReference>
<evidence type="ECO:0000313" key="3">
    <source>
        <dbReference type="EMBL" id="NRV11218.1"/>
    </source>
</evidence>
<keyword evidence="1" id="KW-0732">Signal</keyword>
<dbReference type="EMBL" id="JABSXK010000001">
    <property type="protein sequence ID" value="NRV11218.1"/>
    <property type="molecule type" value="Genomic_DNA"/>
</dbReference>
<reference evidence="3" key="3">
    <citation type="submission" date="2020-05" db="EMBL/GenBank/DDBJ databases">
        <title>Genomic insights into acetone-butanol-ethanol (ABE) fermentation by sequencing solventogenic clostridia strains.</title>
        <authorList>
            <person name="Brown S."/>
        </authorList>
    </citation>
    <scope>NUCLEOTIDE SEQUENCE</scope>
    <source>
        <strain evidence="3">DJ126</strain>
    </source>
</reference>
<feature type="chain" id="PRO_5013445858" evidence="1">
    <location>
        <begin position="26"/>
        <end position="105"/>
    </location>
</feature>
<accession>A0A0B5QSZ4</accession>
<dbReference type="RefSeq" id="WP_041897455.1">
    <property type="nucleotide sequence ID" value="NZ_CP010086.2"/>
</dbReference>
<dbReference type="KEGG" id="cbei:LF65_03426"/>
<protein>
    <submittedName>
        <fullName evidence="2">Uncharacterized protein</fullName>
    </submittedName>
</protein>
<sequence>MKKSTIVFFIFLLLSFANLSQNASAAPIVLNQGIYNVRDTNLAIGSPVTARINDPNGRVIIFVIDNNQYMRELTRLDSQSNEQTLKPFNYGYSVIIFGNTPVTFS</sequence>
<organism evidence="2 4">
    <name type="scientific">Clostridium beijerinckii</name>
    <name type="common">Clostridium MP</name>
    <dbReference type="NCBI Taxonomy" id="1520"/>
    <lineage>
        <taxon>Bacteria</taxon>
        <taxon>Bacillati</taxon>
        <taxon>Bacillota</taxon>
        <taxon>Clostridia</taxon>
        <taxon>Eubacteriales</taxon>
        <taxon>Clostridiaceae</taxon>
        <taxon>Clostridium</taxon>
    </lineage>
</organism>
<proteinExistence type="predicted"/>
<dbReference type="AlphaFoldDB" id="A0A0B5QSZ4"/>
<dbReference type="OrthoDB" id="1936621at2"/>
<dbReference type="Proteomes" id="UP000821656">
    <property type="component" value="Unassembled WGS sequence"/>
</dbReference>
<evidence type="ECO:0000313" key="2">
    <source>
        <dbReference type="EMBL" id="AJG99988.1"/>
    </source>
</evidence>
<gene>
    <name evidence="3" type="ORF">DFH45_004181</name>
    <name evidence="2" type="ORF">LF65_03426</name>
</gene>
<dbReference type="EMBL" id="CP010086">
    <property type="protein sequence ID" value="AJG99988.1"/>
    <property type="molecule type" value="Genomic_DNA"/>
</dbReference>